<dbReference type="Proteomes" id="UP000014155">
    <property type="component" value="Unassembled WGS sequence"/>
</dbReference>
<dbReference type="Gene3D" id="3.40.50.11600">
    <property type="match status" value="1"/>
</dbReference>
<dbReference type="InterPro" id="IPR016041">
    <property type="entry name" value="Ac-CoA_synth_d_su_TIM-brl"/>
</dbReference>
<name>S0FI02_RUMCE</name>
<evidence type="ECO:0000313" key="3">
    <source>
        <dbReference type="EMBL" id="EMS71460.1"/>
    </source>
</evidence>
<evidence type="ECO:0000259" key="2">
    <source>
        <dbReference type="Pfam" id="PF03599"/>
    </source>
</evidence>
<dbReference type="GO" id="GO:0008168">
    <property type="term" value="F:methyltransferase activity"/>
    <property type="evidence" value="ECO:0007669"/>
    <property type="project" value="UniProtKB-KW"/>
</dbReference>
<dbReference type="RefSeq" id="WP_004626173.1">
    <property type="nucleotide sequence ID" value="NZ_AORV01000036.1"/>
</dbReference>
<keyword evidence="1" id="KW-0472">Membrane</keyword>
<feature type="transmembrane region" description="Helical" evidence="1">
    <location>
        <begin position="286"/>
        <end position="304"/>
    </location>
</feature>
<feature type="domain" description="CO dehydrogenase/acetyl-CoA synthase delta subunit TIM barrel" evidence="2">
    <location>
        <begin position="108"/>
        <end position="225"/>
    </location>
</feature>
<protein>
    <submittedName>
        <fullName evidence="3">CO dehydrogenase/acetyl-CoA synthase gamma subunit (Corrinoid Fe-S protein)</fullName>
        <ecNumber evidence="3">2.1.1.-</ecNumber>
    </submittedName>
</protein>
<sequence>MENKSCCTSGNARLNTGDRKSVKIRPRLKAANKNCTGVSGQKDNTCCCGGSDNCSSEPVTNYDRNIPWITGEIETAAGKIPQVATRLLRSDILGAWKVRWGIGRMNYKINPGVYAVGIPDRASPVLVTANYKLTFDALRKELSGMNVWILVLDTKGINVWCAAGKGTFGTRELVNRISRARLREIVEHKTLILPQLGAPGVSAHEVTKQTGFKVVYGTVRAKDIRSFINSEMKATEEMRQVRFTVYDRLVLTPMELVGTFKISMLIFGILFLINLVARKPFGVMDFCAYAGAVAAGCVITPILLPWIPGRAFAWKGWQAGLLWAIALNFLNGWIGPEGLSLLRGVGYLLVLPSISAYYAMNFTGSSTYTSFSGVLKEMRLAIPAIILSLIPGIGLLLADSLIRF</sequence>
<dbReference type="Pfam" id="PF03599">
    <property type="entry name" value="CdhD"/>
    <property type="match status" value="1"/>
</dbReference>
<feature type="transmembrane region" description="Helical" evidence="1">
    <location>
        <begin position="316"/>
        <end position="334"/>
    </location>
</feature>
<dbReference type="eggNOG" id="COG1456">
    <property type="taxonomic scope" value="Bacteria"/>
</dbReference>
<accession>S0FI02</accession>
<feature type="transmembrane region" description="Helical" evidence="1">
    <location>
        <begin position="380"/>
        <end position="398"/>
    </location>
</feature>
<keyword evidence="3" id="KW-0808">Transferase</keyword>
<dbReference type="EC" id="2.1.1.-" evidence="3"/>
<proteinExistence type="predicted"/>
<keyword evidence="4" id="KW-1185">Reference proteome</keyword>
<dbReference type="GO" id="GO:0032259">
    <property type="term" value="P:methylation"/>
    <property type="evidence" value="ECO:0007669"/>
    <property type="project" value="UniProtKB-KW"/>
</dbReference>
<dbReference type="EMBL" id="AORV01000036">
    <property type="protein sequence ID" value="EMS71460.1"/>
    <property type="molecule type" value="Genomic_DNA"/>
</dbReference>
<keyword evidence="1" id="KW-1133">Transmembrane helix</keyword>
<comment type="caution">
    <text evidence="3">The sequence shown here is derived from an EMBL/GenBank/DDBJ whole genome shotgun (WGS) entry which is preliminary data.</text>
</comment>
<dbReference type="AlphaFoldDB" id="S0FI02"/>
<dbReference type="STRING" id="1195236.CTER_2596"/>
<evidence type="ECO:0000313" key="4">
    <source>
        <dbReference type="Proteomes" id="UP000014155"/>
    </source>
</evidence>
<organism evidence="3 4">
    <name type="scientific">Ruminiclostridium cellobioparum subsp. termitidis CT1112</name>
    <dbReference type="NCBI Taxonomy" id="1195236"/>
    <lineage>
        <taxon>Bacteria</taxon>
        <taxon>Bacillati</taxon>
        <taxon>Bacillota</taxon>
        <taxon>Clostridia</taxon>
        <taxon>Eubacteriales</taxon>
        <taxon>Oscillospiraceae</taxon>
        <taxon>Ruminiclostridium</taxon>
    </lineage>
</organism>
<feature type="transmembrane region" description="Helical" evidence="1">
    <location>
        <begin position="341"/>
        <end position="360"/>
    </location>
</feature>
<evidence type="ECO:0000256" key="1">
    <source>
        <dbReference type="SAM" id="Phobius"/>
    </source>
</evidence>
<keyword evidence="3" id="KW-0489">Methyltransferase</keyword>
<reference evidence="3 4" key="1">
    <citation type="journal article" date="2013" name="Genome Announc.">
        <title>Draft Genome Sequence of the Cellulolytic, Mesophilic, Anaerobic Bacterium Clostridium termitidis Strain CT1112 (DSM 5398).</title>
        <authorList>
            <person name="Lal S."/>
            <person name="Ramachandran U."/>
            <person name="Zhang X."/>
            <person name="Munir R."/>
            <person name="Sparling R."/>
            <person name="Levin D.B."/>
        </authorList>
    </citation>
    <scope>NUCLEOTIDE SEQUENCE [LARGE SCALE GENOMIC DNA]</scope>
    <source>
        <strain evidence="3 4">CT1112</strain>
    </source>
</reference>
<dbReference type="PATRIC" id="fig|1195236.3.peg.2915"/>
<feature type="transmembrane region" description="Helical" evidence="1">
    <location>
        <begin position="256"/>
        <end position="277"/>
    </location>
</feature>
<dbReference type="NCBIfam" id="NF040863">
    <property type="entry name" value="HgcA_corrinoid"/>
    <property type="match status" value="1"/>
</dbReference>
<gene>
    <name evidence="3" type="ORF">CTER_2596</name>
</gene>
<keyword evidence="1" id="KW-0812">Transmembrane</keyword>